<dbReference type="EMBL" id="NAJQ01000098">
    <property type="protein sequence ID" value="TKA79079.1"/>
    <property type="molecule type" value="Genomic_DNA"/>
</dbReference>
<dbReference type="OrthoDB" id="3814085at2759"/>
<feature type="compositionally biased region" description="Polar residues" evidence="1">
    <location>
        <begin position="427"/>
        <end position="437"/>
    </location>
</feature>
<gene>
    <name evidence="2" type="ORF">B0A55_02522</name>
</gene>
<feature type="region of interest" description="Disordered" evidence="1">
    <location>
        <begin position="422"/>
        <end position="445"/>
    </location>
</feature>
<name>A0A4V5NHH7_9PEZI</name>
<evidence type="ECO:0000313" key="3">
    <source>
        <dbReference type="Proteomes" id="UP000309340"/>
    </source>
</evidence>
<accession>A0A4V5NHH7</accession>
<dbReference type="Proteomes" id="UP000309340">
    <property type="component" value="Unassembled WGS sequence"/>
</dbReference>
<dbReference type="PANTHER" id="PTHR42085">
    <property type="entry name" value="F-BOX DOMAIN-CONTAINING PROTEIN"/>
    <property type="match status" value="1"/>
</dbReference>
<keyword evidence="3" id="KW-1185">Reference proteome</keyword>
<evidence type="ECO:0000256" key="1">
    <source>
        <dbReference type="SAM" id="MobiDB-lite"/>
    </source>
</evidence>
<proteinExistence type="predicted"/>
<dbReference type="STRING" id="329884.A0A4V5NHH7"/>
<evidence type="ECO:0000313" key="2">
    <source>
        <dbReference type="EMBL" id="TKA79079.1"/>
    </source>
</evidence>
<organism evidence="2 3">
    <name type="scientific">Friedmanniomyces simplex</name>
    <dbReference type="NCBI Taxonomy" id="329884"/>
    <lineage>
        <taxon>Eukaryota</taxon>
        <taxon>Fungi</taxon>
        <taxon>Dikarya</taxon>
        <taxon>Ascomycota</taxon>
        <taxon>Pezizomycotina</taxon>
        <taxon>Dothideomycetes</taxon>
        <taxon>Dothideomycetidae</taxon>
        <taxon>Mycosphaerellales</taxon>
        <taxon>Teratosphaeriaceae</taxon>
        <taxon>Friedmanniomyces</taxon>
    </lineage>
</organism>
<dbReference type="InterPro" id="IPR038883">
    <property type="entry name" value="AN11006-like"/>
</dbReference>
<comment type="caution">
    <text evidence="2">The sequence shown here is derived from an EMBL/GenBank/DDBJ whole genome shotgun (WGS) entry which is preliminary data.</text>
</comment>
<protein>
    <recommendedName>
        <fullName evidence="4">F-box domain-containing protein</fullName>
    </recommendedName>
</protein>
<dbReference type="AlphaFoldDB" id="A0A4V5NHH7"/>
<reference evidence="2 3" key="1">
    <citation type="submission" date="2017-03" db="EMBL/GenBank/DDBJ databases">
        <title>Genomes of endolithic fungi from Antarctica.</title>
        <authorList>
            <person name="Coleine C."/>
            <person name="Masonjones S."/>
            <person name="Stajich J.E."/>
        </authorList>
    </citation>
    <scope>NUCLEOTIDE SEQUENCE [LARGE SCALE GENOMIC DNA]</scope>
    <source>
        <strain evidence="2 3">CCFEE 5184</strain>
    </source>
</reference>
<dbReference type="PANTHER" id="PTHR42085:SF2">
    <property type="entry name" value="F-BOX DOMAIN-CONTAINING PROTEIN"/>
    <property type="match status" value="1"/>
</dbReference>
<sequence length="498" mass="56409">MTENPPPALTAHSQQSTTFFTLPRELRDVIYTLALVEPPKWERRHQPNCPLLDPSRSWQWPVYRSTHETVTEGFLSRHGLDGWRSPLELFTDSNPLTQSQVESCYAAGCHGPAGTSLRLANRQIHEESEEVFWTKNVFCFENPQLMVHHLTLCVQKGGKNKKKIKDAQMLDTCATPCMPITAKGKTRRLSALQLGKPDEFDLSYSEMSGVVFALHKVPNLLEVKLPSRLLVRHLKNFAQLRLPNLRFIRAGHLEDVLVGEPRVKARVDVYMSKAVTLPLCLWNSHGEGRRPSTCYACWVALGREMDKVLEPWLQPWRHLGVGGDTVGWCIAGVLERLGKHVPVQSLHDRPFEMKVRLPGGGREVVKVFGLPVSRGAMRRLKKEMKRMCAEPVERRVTESNSRFEPADDDRVALGRINKPVTEAQGRSPVTQAPTRNQVPPEELEEGKQITLRQRRHGDYVLVEVHRRKSSVGTGDDGLVRAMDRLVLARKAAREEDAK</sequence>
<evidence type="ECO:0008006" key="4">
    <source>
        <dbReference type="Google" id="ProtNLM"/>
    </source>
</evidence>